<keyword evidence="2" id="KW-1133">Transmembrane helix</keyword>
<name>A0A939BFT7_9CLOT</name>
<organism evidence="3 4">
    <name type="scientific">Mordavella massiliensis</name>
    <dbReference type="NCBI Taxonomy" id="1871024"/>
    <lineage>
        <taxon>Bacteria</taxon>
        <taxon>Bacillati</taxon>
        <taxon>Bacillota</taxon>
        <taxon>Clostridia</taxon>
        <taxon>Eubacteriales</taxon>
        <taxon>Clostridiaceae</taxon>
        <taxon>Mordavella</taxon>
    </lineage>
</organism>
<feature type="transmembrane region" description="Helical" evidence="2">
    <location>
        <begin position="59"/>
        <end position="80"/>
    </location>
</feature>
<comment type="caution">
    <text evidence="3">The sequence shown here is derived from an EMBL/GenBank/DDBJ whole genome shotgun (WGS) entry which is preliminary data.</text>
</comment>
<dbReference type="RefSeq" id="WP_204905697.1">
    <property type="nucleotide sequence ID" value="NZ_JACJKS010000003.1"/>
</dbReference>
<dbReference type="Proteomes" id="UP000705508">
    <property type="component" value="Unassembled WGS sequence"/>
</dbReference>
<keyword evidence="2" id="KW-0812">Transmembrane</keyword>
<feature type="compositionally biased region" description="Basic and acidic residues" evidence="1">
    <location>
        <begin position="294"/>
        <end position="307"/>
    </location>
</feature>
<sequence length="318" mass="36520">MTIEEMDQVDQREVDRRVRNYRLQKYLGWAGFALVAAHLLYMLLAVAPLYYWVGFYGRTMTDICLLIAHFALLLVLALTARGADRWIYSALQTACDPFLFEACVYHMGFCGNSNLKQLNLAVAQYYQGSFRQAMDTVMHTDPSSFKKTNRLNYYIIKSALFFRFGEKEQVSGLENEFQRRISGREDQKNMRILCAVNNLKRARENGDLEFAWKFFWEYLALADRGSQEQWAKVSRAWQAGLLEEESGSDTAARSAYAYVEAHGNRLMFVRDARRYLHPEEAVQAEHQPGPQPVPDDREKEGEKKDGGTEASGEGEGQL</sequence>
<gene>
    <name evidence="3" type="ORF">H6A20_03080</name>
</gene>
<evidence type="ECO:0000256" key="1">
    <source>
        <dbReference type="SAM" id="MobiDB-lite"/>
    </source>
</evidence>
<reference evidence="3" key="1">
    <citation type="submission" date="2020-08" db="EMBL/GenBank/DDBJ databases">
        <authorList>
            <person name="Cejkova D."/>
            <person name="Kubasova T."/>
            <person name="Jahodarova E."/>
            <person name="Rychlik I."/>
        </authorList>
    </citation>
    <scope>NUCLEOTIDE SEQUENCE</scope>
    <source>
        <strain evidence="3">An582</strain>
    </source>
</reference>
<evidence type="ECO:0000313" key="3">
    <source>
        <dbReference type="EMBL" id="MBM6947648.1"/>
    </source>
</evidence>
<evidence type="ECO:0000256" key="2">
    <source>
        <dbReference type="SAM" id="Phobius"/>
    </source>
</evidence>
<reference evidence="3" key="2">
    <citation type="journal article" date="2021" name="Sci. Rep.">
        <title>The distribution of antibiotic resistance genes in chicken gut microbiota commensals.</title>
        <authorList>
            <person name="Juricova H."/>
            <person name="Matiasovicova J."/>
            <person name="Kubasova T."/>
            <person name="Cejkova D."/>
            <person name="Rychlik I."/>
        </authorList>
    </citation>
    <scope>NUCLEOTIDE SEQUENCE</scope>
    <source>
        <strain evidence="3">An582</strain>
    </source>
</reference>
<feature type="transmembrane region" description="Helical" evidence="2">
    <location>
        <begin position="26"/>
        <end position="53"/>
    </location>
</feature>
<proteinExistence type="predicted"/>
<protein>
    <submittedName>
        <fullName evidence="3">Uncharacterized protein</fullName>
    </submittedName>
</protein>
<accession>A0A939BFT7</accession>
<evidence type="ECO:0000313" key="4">
    <source>
        <dbReference type="Proteomes" id="UP000705508"/>
    </source>
</evidence>
<dbReference type="EMBL" id="JACJKS010000003">
    <property type="protein sequence ID" value="MBM6947648.1"/>
    <property type="molecule type" value="Genomic_DNA"/>
</dbReference>
<feature type="region of interest" description="Disordered" evidence="1">
    <location>
        <begin position="278"/>
        <end position="318"/>
    </location>
</feature>
<dbReference type="AlphaFoldDB" id="A0A939BFT7"/>
<keyword evidence="2" id="KW-0472">Membrane</keyword>